<gene>
    <name evidence="2" type="primary">3</name>
    <name evidence="2" type="ORF">SEA_EMALYN_3</name>
</gene>
<dbReference type="Proteomes" id="UP000204189">
    <property type="component" value="Segment"/>
</dbReference>
<feature type="compositionally biased region" description="Basic residues" evidence="1">
    <location>
        <begin position="550"/>
        <end position="560"/>
    </location>
</feature>
<dbReference type="GeneID" id="29123858"/>
<reference evidence="3" key="1">
    <citation type="submission" date="2016-03" db="EMBL/GenBank/DDBJ databases">
        <authorList>
            <person name="Ploux O."/>
        </authorList>
    </citation>
    <scope>NUCLEOTIDE SEQUENCE [LARGE SCALE GENOMIC DNA]</scope>
</reference>
<dbReference type="EMBL" id="KU963260">
    <property type="protein sequence ID" value="AMS03572.1"/>
    <property type="molecule type" value="Genomic_DNA"/>
</dbReference>
<proteinExistence type="predicted"/>
<evidence type="ECO:0000313" key="3">
    <source>
        <dbReference type="Proteomes" id="UP000204189"/>
    </source>
</evidence>
<dbReference type="KEGG" id="vg:29123858"/>
<sequence>MPWKPSEPGETPTLGFIMIDWYHEMLARPDTGGIFEPLRLYIEQEDFILDWYTIDPQAGRRTYTRGVLGRPRGWGKSPILGMIALGEALGPVVFDGWDADGQPVGRPWSETRTPIVNISAVSEEQVDNTWSPMLEMLHEDAAIHDHYPGLEPMETFISLPRGRGRIDKLTASPRTVKGKRAIFTVMDQTEEWVDSNGGKKLARVLRSNAAKVGGTVLESPNAFIPGENSVAEGSAAFWDDIRAGRVRDTSLLYDTREAPPETDMFDRESLLAGLRVAYGDSSGHPDGCVIHNPPCEPGHVDLDRLISTIWDPEQDVQESRSDFLNQVDAASDSWVSRLQLAGCFDMDQYIEDGDAIVLGFDGSKGRNKGKADATFLVGMRVSDAAAFEIGCWEARKGEEKDFVTPIMEVEGALARVHERYNVIGFLGDPSGWESQMASWNRKYGRKYRIKASANDAIAAWPRGKDSKVSDYVESLRKAIANGDMTHDGSPNLVRHILNARKRATRSGYLLYKKYPDSPDKIDGAYALTLAWRARNMALGRGAPTRNRADKQRRRGRVMIS</sequence>
<dbReference type="OrthoDB" id="1044at10239"/>
<dbReference type="Gene3D" id="3.30.420.240">
    <property type="match status" value="1"/>
</dbReference>
<protein>
    <submittedName>
        <fullName evidence="2">Terminase large subunit</fullName>
    </submittedName>
</protein>
<feature type="region of interest" description="Disordered" evidence="1">
    <location>
        <begin position="541"/>
        <end position="560"/>
    </location>
</feature>
<accession>A0A142KBT9</accession>
<dbReference type="RefSeq" id="YP_009301444.1">
    <property type="nucleotide sequence ID" value="NC_031234.1"/>
</dbReference>
<evidence type="ECO:0000256" key="1">
    <source>
        <dbReference type="SAM" id="MobiDB-lite"/>
    </source>
</evidence>
<keyword evidence="3" id="KW-1185">Reference proteome</keyword>
<evidence type="ECO:0000313" key="2">
    <source>
        <dbReference type="EMBL" id="AMS03572.1"/>
    </source>
</evidence>
<name>A0A142KBT9_9CAUD</name>
<organism evidence="2 3">
    <name type="scientific">Gordonia phage Emalyn</name>
    <dbReference type="NCBI Taxonomy" id="1821552"/>
    <lineage>
        <taxon>Viruses</taxon>
        <taxon>Duplodnaviria</taxon>
        <taxon>Heunggongvirae</taxon>
        <taxon>Uroviricota</taxon>
        <taxon>Caudoviricetes</taxon>
        <taxon>Emalynvirus</taxon>
        <taxon>Emalynvirus emalyn</taxon>
    </lineage>
</organism>